<protein>
    <submittedName>
        <fullName evidence="2">Uncharacterized protein</fullName>
    </submittedName>
</protein>
<feature type="region of interest" description="Disordered" evidence="1">
    <location>
        <begin position="1"/>
        <end position="35"/>
    </location>
</feature>
<evidence type="ECO:0000313" key="3">
    <source>
        <dbReference type="Proteomes" id="UP001153069"/>
    </source>
</evidence>
<evidence type="ECO:0000256" key="1">
    <source>
        <dbReference type="SAM" id="MobiDB-lite"/>
    </source>
</evidence>
<dbReference type="AlphaFoldDB" id="A0A9N8HCQ0"/>
<gene>
    <name evidence="2" type="ORF">SEMRO_311_G114360.1</name>
</gene>
<keyword evidence="3" id="KW-1185">Reference proteome</keyword>
<reference evidence="2" key="1">
    <citation type="submission" date="2020-06" db="EMBL/GenBank/DDBJ databases">
        <authorList>
            <consortium name="Plant Systems Biology data submission"/>
        </authorList>
    </citation>
    <scope>NUCLEOTIDE SEQUENCE</scope>
    <source>
        <strain evidence="2">D6</strain>
    </source>
</reference>
<feature type="compositionally biased region" description="Polar residues" evidence="1">
    <location>
        <begin position="1"/>
        <end position="20"/>
    </location>
</feature>
<accession>A0A9N8HCQ0</accession>
<comment type="caution">
    <text evidence="2">The sequence shown here is derived from an EMBL/GenBank/DDBJ whole genome shotgun (WGS) entry which is preliminary data.</text>
</comment>
<name>A0A9N8HCQ0_9STRA</name>
<sequence length="309" mass="33016">MDQSSSSQTDATYIPLSQSPEDLEDDAPEQEQSSSSSCSIITEVCLVVAIAATLLILSVVNTVSPTPPANSNIVPTLIQQKLRSDTGSQPVPAVTTLGYNDNALQEICEEQVVRTLFAPGPDGDDNTEIPTPASFCYAFYQNVLKETELKPHTAVSPAKQKIINAMVNSGDCMKLQPDDLVSSLDDPDAFASGFCSRLNLVVDSSTHVKEIADDGNKDLRGVCQAQAIETLVQAEGAFTSKAIFCPAFYKQVIKTLTSETSVFSPAEDERFYRALDSGACLTMAEEDLALSLEDPDAFAANLCTAVLGL</sequence>
<organism evidence="2 3">
    <name type="scientific">Seminavis robusta</name>
    <dbReference type="NCBI Taxonomy" id="568900"/>
    <lineage>
        <taxon>Eukaryota</taxon>
        <taxon>Sar</taxon>
        <taxon>Stramenopiles</taxon>
        <taxon>Ochrophyta</taxon>
        <taxon>Bacillariophyta</taxon>
        <taxon>Bacillariophyceae</taxon>
        <taxon>Bacillariophycidae</taxon>
        <taxon>Naviculales</taxon>
        <taxon>Naviculaceae</taxon>
        <taxon>Seminavis</taxon>
    </lineage>
</organism>
<proteinExistence type="predicted"/>
<dbReference type="Proteomes" id="UP001153069">
    <property type="component" value="Unassembled WGS sequence"/>
</dbReference>
<evidence type="ECO:0000313" key="2">
    <source>
        <dbReference type="EMBL" id="CAB9507565.1"/>
    </source>
</evidence>
<dbReference type="EMBL" id="CAICTM010000310">
    <property type="protein sequence ID" value="CAB9507565.1"/>
    <property type="molecule type" value="Genomic_DNA"/>
</dbReference>